<proteinExistence type="predicted"/>
<dbReference type="OrthoDB" id="7061550at2"/>
<organism evidence="3 4">
    <name type="scientific">Pseudomonas entomophila</name>
    <dbReference type="NCBI Taxonomy" id="312306"/>
    <lineage>
        <taxon>Bacteria</taxon>
        <taxon>Pseudomonadati</taxon>
        <taxon>Pseudomonadota</taxon>
        <taxon>Gammaproteobacteria</taxon>
        <taxon>Pseudomonadales</taxon>
        <taxon>Pseudomonadaceae</taxon>
        <taxon>Pseudomonas</taxon>
    </lineage>
</organism>
<dbReference type="InterPro" id="IPR021207">
    <property type="entry name" value="Integr_conj_element_PFL4705"/>
</dbReference>
<evidence type="ECO:0000256" key="1">
    <source>
        <dbReference type="SAM" id="Coils"/>
    </source>
</evidence>
<sequence length="497" mass="52195">MGSLKSNPLLKYLLIPVLLLVVFLLVQGGGKKEAATPTDEPITIGGDTARKLGVDGDTPADTLRTVVAESREVKEQIAKVLTDNQQLKEQNTNLQLRLTRMDESVDAKLNNAKGELQEQVKNQSLGLLDQFQRQLDNLSQNSPNAGGQDMPIGLGVQSGDGAGFQQGQKSKDLVWVEPTDATALDASGKPLQPGSTQTASGFNFPSSFGQTLDNGQTVLANTAQNIGAEMSPQDTRKQVRKAYTLPQNSTLMGSVAMSALIGRVPIDGTVNDPFPFKVMIGPDNLTANGIDLPDVVGAVASGTASGDWTLSCVRGQVRSLTFVFADGTVRSFPAPAEEANGNQNNNQSSSNGQPAIQGGLGWISDSYGIPCISGERRSNAKEYLTNQSLVTAAGAGIAKLLKADEQNSSTTFSSGGTSFGTTGSSGNSAMGAILTGGVSDIRSWMNKLYGEAFAAVYVQPGAKVAVHLDQQLAIDYEIKGRKVDYNAGANHVSANLD</sequence>
<keyword evidence="1" id="KW-0175">Coiled coil</keyword>
<evidence type="ECO:0000313" key="4">
    <source>
        <dbReference type="Proteomes" id="UP000268230"/>
    </source>
</evidence>
<accession>A0A3Q8U3A6</accession>
<name>A0A3Q8U3A6_9PSED</name>
<feature type="coiled-coil region" evidence="1">
    <location>
        <begin position="70"/>
        <end position="141"/>
    </location>
</feature>
<evidence type="ECO:0000256" key="2">
    <source>
        <dbReference type="SAM" id="MobiDB-lite"/>
    </source>
</evidence>
<gene>
    <name evidence="3" type="ORF">EJA05_21425</name>
</gene>
<dbReference type="KEGG" id="pory:EJA05_21425"/>
<feature type="region of interest" description="Disordered" evidence="2">
    <location>
        <begin position="334"/>
        <end position="355"/>
    </location>
</feature>
<protein>
    <submittedName>
        <fullName evidence="3">TIGR03752 family integrating conjugative element protein</fullName>
    </submittedName>
</protein>
<dbReference type="EMBL" id="CP034338">
    <property type="protein sequence ID" value="AZL70123.1"/>
    <property type="molecule type" value="Genomic_DNA"/>
</dbReference>
<feature type="compositionally biased region" description="Low complexity" evidence="2">
    <location>
        <begin position="334"/>
        <end position="354"/>
    </location>
</feature>
<dbReference type="AlphaFoldDB" id="A0A3Q8U3A6"/>
<reference evidence="3 4" key="1">
    <citation type="submission" date="2018-12" db="EMBL/GenBank/DDBJ databases">
        <authorList>
            <person name="Li S."/>
            <person name="Yang R."/>
            <person name="Chen G."/>
            <person name="Zou L."/>
            <person name="Zhang C."/>
            <person name="Chen Y."/>
            <person name="Liu Z."/>
            <person name="Li Y."/>
            <person name="Yan Y."/>
            <person name="Huang M."/>
            <person name="Chen T."/>
        </authorList>
    </citation>
    <scope>NUCLEOTIDE SEQUENCE [LARGE SCALE GENOMIC DNA]</scope>
    <source>
        <strain evidence="3 4">1257</strain>
    </source>
</reference>
<dbReference type="NCBIfam" id="TIGR03752">
    <property type="entry name" value="conj_TIGR03752"/>
    <property type="match status" value="1"/>
</dbReference>
<dbReference type="Proteomes" id="UP000268230">
    <property type="component" value="Chromosome"/>
</dbReference>
<evidence type="ECO:0000313" key="3">
    <source>
        <dbReference type="EMBL" id="AZL70123.1"/>
    </source>
</evidence>